<dbReference type="Proteomes" id="UP000030651">
    <property type="component" value="Unassembled WGS sequence"/>
</dbReference>
<accession>W3WLY9</accession>
<dbReference type="InterPro" id="IPR029058">
    <property type="entry name" value="AB_hydrolase_fold"/>
</dbReference>
<dbReference type="EMBL" id="KI912120">
    <property type="protein sequence ID" value="ETS74187.1"/>
    <property type="molecule type" value="Genomic_DNA"/>
</dbReference>
<organism evidence="1 2">
    <name type="scientific">Pestalotiopsis fici (strain W106-1 / CGMCC3.15140)</name>
    <dbReference type="NCBI Taxonomy" id="1229662"/>
    <lineage>
        <taxon>Eukaryota</taxon>
        <taxon>Fungi</taxon>
        <taxon>Dikarya</taxon>
        <taxon>Ascomycota</taxon>
        <taxon>Pezizomycotina</taxon>
        <taxon>Sordariomycetes</taxon>
        <taxon>Xylariomycetidae</taxon>
        <taxon>Amphisphaeriales</taxon>
        <taxon>Sporocadaceae</taxon>
        <taxon>Pestalotiopsis</taxon>
    </lineage>
</organism>
<dbReference type="SUPFAM" id="SSF53474">
    <property type="entry name" value="alpha/beta-Hydrolases"/>
    <property type="match status" value="1"/>
</dbReference>
<reference evidence="2" key="1">
    <citation type="journal article" date="2015" name="BMC Genomics">
        <title>Genomic and transcriptomic analysis of the endophytic fungus Pestalotiopsis fici reveals its lifestyle and high potential for synthesis of natural products.</title>
        <authorList>
            <person name="Wang X."/>
            <person name="Zhang X."/>
            <person name="Liu L."/>
            <person name="Xiang M."/>
            <person name="Wang W."/>
            <person name="Sun X."/>
            <person name="Che Y."/>
            <person name="Guo L."/>
            <person name="Liu G."/>
            <person name="Guo L."/>
            <person name="Wang C."/>
            <person name="Yin W.B."/>
            <person name="Stadler M."/>
            <person name="Zhang X."/>
            <person name="Liu X."/>
        </authorList>
    </citation>
    <scope>NUCLEOTIDE SEQUENCE [LARGE SCALE GENOMIC DNA]</scope>
    <source>
        <strain evidence="2">W106-1 / CGMCC3.15140</strain>
    </source>
</reference>
<dbReference type="HOGENOM" id="CLU_034451_1_0_1"/>
<proteinExistence type="predicted"/>
<dbReference type="OMA" id="EDDWLRE"/>
<dbReference type="OrthoDB" id="249703at2759"/>
<dbReference type="AlphaFoldDB" id="W3WLY9"/>
<gene>
    <name evidence="1" type="ORF">PFICI_14053</name>
</gene>
<name>W3WLY9_PESFW</name>
<evidence type="ECO:0000313" key="1">
    <source>
        <dbReference type="EMBL" id="ETS74187.1"/>
    </source>
</evidence>
<dbReference type="eggNOG" id="ENOG502SDFA">
    <property type="taxonomic scope" value="Eukaryota"/>
</dbReference>
<sequence length="321" mass="35758">MTSLLIHFSPSNPSFGYEALRVLGYRNYGGADVAETGEDSLAKGNVRRAEEAFLRASNYYRTAEFYRRSAPFEDEISNNLATAFSAAFVSAARLMQYPFEEISILYRNTTLPGFIFNAARILRHDQPLSSTEGLTVLSRSPDPNKLVLFGWSIDGYLAARAVTSEHRFAAVILDDGVFDFGSAFRTSLPSFVNYLTDKNWDKTIGVILRTASRFDNGARWGILNAKWTLGLISEAEVLKEVSKYNLSGLTDMITSTTLVLDAPDDHFLKGQPQELFGRLKCEKKFVSLRSEQGATTHCQGAFSSLHQVIFDYLYEVGVLSS</sequence>
<dbReference type="KEGG" id="pfy:PFICI_14053"/>
<dbReference type="RefSeq" id="XP_007840825.1">
    <property type="nucleotide sequence ID" value="XM_007842634.1"/>
</dbReference>
<dbReference type="InParanoid" id="W3WLY9"/>
<evidence type="ECO:0008006" key="3">
    <source>
        <dbReference type="Google" id="ProtNLM"/>
    </source>
</evidence>
<dbReference type="GeneID" id="19279066"/>
<dbReference type="Gene3D" id="3.40.50.1820">
    <property type="entry name" value="alpha/beta hydrolase"/>
    <property type="match status" value="2"/>
</dbReference>
<keyword evidence="2" id="KW-1185">Reference proteome</keyword>
<protein>
    <recommendedName>
        <fullName evidence="3">AB hydrolase-1 domain-containing protein</fullName>
    </recommendedName>
</protein>
<evidence type="ECO:0000313" key="2">
    <source>
        <dbReference type="Proteomes" id="UP000030651"/>
    </source>
</evidence>